<proteinExistence type="inferred from homology"/>
<dbReference type="PANTHER" id="PTHR10015:SF332">
    <property type="entry name" value="HEAT STRESS TRANSCRIPTION FACTOR C-1"/>
    <property type="match status" value="1"/>
</dbReference>
<dbReference type="PRINTS" id="PR00056">
    <property type="entry name" value="HSFDOMAIN"/>
</dbReference>
<keyword evidence="5" id="KW-0346">Stress response</keyword>
<gene>
    <name evidence="12" type="primary">HSFC1</name>
    <name evidence="12" type="ORF">g.120474</name>
</gene>
<protein>
    <submittedName>
        <fullName evidence="12">Heat stress transcription factor C-1</fullName>
    </submittedName>
</protein>
<dbReference type="GO" id="GO:0003700">
    <property type="term" value="F:DNA-binding transcription factor activity"/>
    <property type="evidence" value="ECO:0007669"/>
    <property type="project" value="InterPro"/>
</dbReference>
<feature type="coiled-coil region" evidence="10">
    <location>
        <begin position="147"/>
        <end position="174"/>
    </location>
</feature>
<feature type="non-terminal residue" evidence="12">
    <location>
        <position position="1"/>
    </location>
</feature>
<dbReference type="GO" id="GO:0005634">
    <property type="term" value="C:nucleus"/>
    <property type="evidence" value="ECO:0007669"/>
    <property type="project" value="UniProtKB-SubCell"/>
</dbReference>
<evidence type="ECO:0000256" key="6">
    <source>
        <dbReference type="ARBA" id="ARBA00023125"/>
    </source>
</evidence>
<evidence type="ECO:0000313" key="12">
    <source>
        <dbReference type="EMBL" id="JAT57777.1"/>
    </source>
</evidence>
<evidence type="ECO:0000256" key="3">
    <source>
        <dbReference type="ARBA" id="ARBA00022553"/>
    </source>
</evidence>
<dbReference type="InterPro" id="IPR036388">
    <property type="entry name" value="WH-like_DNA-bd_sf"/>
</dbReference>
<dbReference type="FunFam" id="1.10.10.10:FF:000037">
    <property type="entry name" value="Heat stress transcription factor B-4"/>
    <property type="match status" value="1"/>
</dbReference>
<evidence type="ECO:0000256" key="8">
    <source>
        <dbReference type="ARBA" id="ARBA00023242"/>
    </source>
</evidence>
<dbReference type="InterPro" id="IPR036390">
    <property type="entry name" value="WH_DNA-bd_sf"/>
</dbReference>
<keyword evidence="6" id="KW-0238">DNA-binding</keyword>
<keyword evidence="3" id="KW-0597">Phosphoprotein</keyword>
<name>A0A1D1YT01_9ARAE</name>
<dbReference type="Pfam" id="PF00447">
    <property type="entry name" value="HSF_DNA-bind"/>
    <property type="match status" value="1"/>
</dbReference>
<accession>A0A1D1YT01</accession>
<comment type="similarity">
    <text evidence="9">Belongs to the HSF family.</text>
</comment>
<dbReference type="PANTHER" id="PTHR10015">
    <property type="entry name" value="HEAT SHOCK TRANSCRIPTION FACTOR"/>
    <property type="match status" value="1"/>
</dbReference>
<dbReference type="EMBL" id="GDJX01010159">
    <property type="protein sequence ID" value="JAT57777.1"/>
    <property type="molecule type" value="Transcribed_RNA"/>
</dbReference>
<dbReference type="PROSITE" id="PS00434">
    <property type="entry name" value="HSF_DOMAIN"/>
    <property type="match status" value="1"/>
</dbReference>
<reference evidence="12" key="1">
    <citation type="submission" date="2015-07" db="EMBL/GenBank/DDBJ databases">
        <title>Transcriptome Assembly of Anthurium amnicola.</title>
        <authorList>
            <person name="Suzuki J."/>
        </authorList>
    </citation>
    <scope>NUCLEOTIDE SEQUENCE</scope>
</reference>
<comment type="subcellular location">
    <subcellularLocation>
        <location evidence="1">Nucleus</location>
    </subcellularLocation>
</comment>
<keyword evidence="10" id="KW-0175">Coiled coil</keyword>
<dbReference type="Gene3D" id="1.10.10.10">
    <property type="entry name" value="Winged helix-like DNA-binding domain superfamily/Winged helix DNA-binding domain"/>
    <property type="match status" value="1"/>
</dbReference>
<feature type="domain" description="HSF-type DNA-binding" evidence="11">
    <location>
        <begin position="64"/>
        <end position="88"/>
    </location>
</feature>
<evidence type="ECO:0000256" key="2">
    <source>
        <dbReference type="ARBA" id="ARBA00011233"/>
    </source>
</evidence>
<keyword evidence="7" id="KW-0804">Transcription</keyword>
<keyword evidence="4" id="KW-0805">Transcription regulation</keyword>
<comment type="subunit">
    <text evidence="2">Homotrimer.</text>
</comment>
<evidence type="ECO:0000259" key="11">
    <source>
        <dbReference type="PROSITE" id="PS00434"/>
    </source>
</evidence>
<evidence type="ECO:0000256" key="9">
    <source>
        <dbReference type="RuleBase" id="RU004020"/>
    </source>
</evidence>
<dbReference type="InterPro" id="IPR000232">
    <property type="entry name" value="HSF_DNA-bd"/>
</dbReference>
<dbReference type="SUPFAM" id="SSF46785">
    <property type="entry name" value="Winged helix' DNA-binding domain"/>
    <property type="match status" value="1"/>
</dbReference>
<keyword evidence="8" id="KW-0539">Nucleus</keyword>
<evidence type="ECO:0000256" key="5">
    <source>
        <dbReference type="ARBA" id="ARBA00023016"/>
    </source>
</evidence>
<organism evidence="12">
    <name type="scientific">Anthurium amnicola</name>
    <dbReference type="NCBI Taxonomy" id="1678845"/>
    <lineage>
        <taxon>Eukaryota</taxon>
        <taxon>Viridiplantae</taxon>
        <taxon>Streptophyta</taxon>
        <taxon>Embryophyta</taxon>
        <taxon>Tracheophyta</taxon>
        <taxon>Spermatophyta</taxon>
        <taxon>Magnoliopsida</taxon>
        <taxon>Liliopsida</taxon>
        <taxon>Araceae</taxon>
        <taxon>Pothoideae</taxon>
        <taxon>Potheae</taxon>
        <taxon>Anthurium</taxon>
    </lineage>
</organism>
<evidence type="ECO:0000256" key="4">
    <source>
        <dbReference type="ARBA" id="ARBA00023015"/>
    </source>
</evidence>
<dbReference type="SMART" id="SM00415">
    <property type="entry name" value="HSF"/>
    <property type="match status" value="1"/>
</dbReference>
<dbReference type="GO" id="GO:0034605">
    <property type="term" value="P:cellular response to heat"/>
    <property type="evidence" value="ECO:0007669"/>
    <property type="project" value="TreeGrafter"/>
</dbReference>
<dbReference type="AlphaFoldDB" id="A0A1D1YT01"/>
<evidence type="ECO:0000256" key="10">
    <source>
        <dbReference type="SAM" id="Coils"/>
    </source>
</evidence>
<dbReference type="GO" id="GO:0006357">
    <property type="term" value="P:regulation of transcription by RNA polymerase II"/>
    <property type="evidence" value="ECO:0007669"/>
    <property type="project" value="TreeGrafter"/>
</dbReference>
<evidence type="ECO:0000256" key="7">
    <source>
        <dbReference type="ARBA" id="ARBA00023163"/>
    </source>
</evidence>
<sequence>RERERDMDGSSRGGNQLQQVQMAPFVAKTYQMVSDPRTDNLIRWGRQDNSFLVLDPLEFSQRLLPAYFKHNNFSSFVRQLNTYGFRKVDFDNWEFAHESFLRGQTHLLPNIVRRKKSSGANRAGFAGSNNSWEEASEEEQVLLLLELGRLKQEQRSLNQELNTMTQRLQATEGRSQQMMSFLGRVMDDPDLLPRLMLAKKEQLQQQQLMEKRRRLLTSPPPPLVPPLQTPTDRTSLYPSCEGPLTVNSIPNPLQSRAVTVASMVGDIDLDRGALTTSPQFSTVANSLVTDDGVHTLFQPDMGDWKASSAEAVAVYPFSSLGYGY</sequence>
<dbReference type="GO" id="GO:0000978">
    <property type="term" value="F:RNA polymerase II cis-regulatory region sequence-specific DNA binding"/>
    <property type="evidence" value="ECO:0007669"/>
    <property type="project" value="TreeGrafter"/>
</dbReference>
<evidence type="ECO:0000256" key="1">
    <source>
        <dbReference type="ARBA" id="ARBA00004123"/>
    </source>
</evidence>